<protein>
    <recommendedName>
        <fullName evidence="4">DUF4050 domain-containing protein</fullName>
    </recommendedName>
</protein>
<evidence type="ECO:0000313" key="3">
    <source>
        <dbReference type="Proteomes" id="UP000284706"/>
    </source>
</evidence>
<proteinExistence type="predicted"/>
<dbReference type="AlphaFoldDB" id="A0A409VIA4"/>
<dbReference type="InParanoid" id="A0A409VIA4"/>
<evidence type="ECO:0000256" key="1">
    <source>
        <dbReference type="SAM" id="MobiDB-lite"/>
    </source>
</evidence>
<accession>A0A409VIA4</accession>
<dbReference type="Proteomes" id="UP000284706">
    <property type="component" value="Unassembled WGS sequence"/>
</dbReference>
<name>A0A409VIA4_9AGAR</name>
<feature type="region of interest" description="Disordered" evidence="1">
    <location>
        <begin position="1"/>
        <end position="63"/>
    </location>
</feature>
<evidence type="ECO:0000313" key="2">
    <source>
        <dbReference type="EMBL" id="PPQ65936.1"/>
    </source>
</evidence>
<dbReference type="OrthoDB" id="3366194at2759"/>
<keyword evidence="3" id="KW-1185">Reference proteome</keyword>
<reference evidence="2 3" key="1">
    <citation type="journal article" date="2018" name="Evol. Lett.">
        <title>Horizontal gene cluster transfer increased hallucinogenic mushroom diversity.</title>
        <authorList>
            <person name="Reynolds H.T."/>
            <person name="Vijayakumar V."/>
            <person name="Gluck-Thaler E."/>
            <person name="Korotkin H.B."/>
            <person name="Matheny P.B."/>
            <person name="Slot J.C."/>
        </authorList>
    </citation>
    <scope>NUCLEOTIDE SEQUENCE [LARGE SCALE GENOMIC DNA]</scope>
    <source>
        <strain evidence="2 3">SRW20</strain>
    </source>
</reference>
<feature type="compositionally biased region" description="Polar residues" evidence="1">
    <location>
        <begin position="122"/>
        <end position="145"/>
    </location>
</feature>
<comment type="caution">
    <text evidence="2">The sequence shown here is derived from an EMBL/GenBank/DDBJ whole genome shotgun (WGS) entry which is preliminary data.</text>
</comment>
<organism evidence="2 3">
    <name type="scientific">Gymnopilus dilepis</name>
    <dbReference type="NCBI Taxonomy" id="231916"/>
    <lineage>
        <taxon>Eukaryota</taxon>
        <taxon>Fungi</taxon>
        <taxon>Dikarya</taxon>
        <taxon>Basidiomycota</taxon>
        <taxon>Agaricomycotina</taxon>
        <taxon>Agaricomycetes</taxon>
        <taxon>Agaricomycetidae</taxon>
        <taxon>Agaricales</taxon>
        <taxon>Agaricineae</taxon>
        <taxon>Hymenogastraceae</taxon>
        <taxon>Gymnopilus</taxon>
    </lineage>
</organism>
<sequence length="168" mass="18545">MTSKPSFDEILQSSSLPSPGPEYYEARRRLWLTPKGPPRPPSQPSSSRRRLEDLFNQPGAVHSQEVWSSGLEKVWRGLSSGGRPKSNLPLPIVIKIIHAAWLRDRTWPPGMEAPDSDDEQPAQGSATPQTSLGTPDTSLPGQHNPSAAMYGRSDLMEPAPPWITMQRT</sequence>
<feature type="region of interest" description="Disordered" evidence="1">
    <location>
        <begin position="107"/>
        <end position="168"/>
    </location>
</feature>
<gene>
    <name evidence="2" type="ORF">CVT26_010698</name>
</gene>
<dbReference type="EMBL" id="NHYE01005642">
    <property type="protein sequence ID" value="PPQ65936.1"/>
    <property type="molecule type" value="Genomic_DNA"/>
</dbReference>
<feature type="compositionally biased region" description="Polar residues" evidence="1">
    <location>
        <begin position="1"/>
        <end position="17"/>
    </location>
</feature>
<evidence type="ECO:0008006" key="4">
    <source>
        <dbReference type="Google" id="ProtNLM"/>
    </source>
</evidence>